<sequence length="309" mass="35822">MDTKMADHDGDRVRIILWYVPRTVSIAFIKCLSAIEGMEVWCEAFSYAGMARRQYLDTYGKDIPMEYKGNEEEAHKGAKLFERIVRSKIEPDRIVYGNLKERFEASTSKYVISKEMFIAFPDEKARRYLPSGCRHVFLIRNPYRVFSSYRRAIYEQLKSVGLRSGDPHDRESFDLRKDDPSIDPNTMFVGLHEVWKYIREKVDSNAIVINTDDLLTNPADVLSKFCHETGLPFSESLLQWDASPDVVKTWKAAGNDVIMSAKAFYQTAIHSSRFLPPRPDVPRETLSPDVRQLAEDAMTYFQEMDRFKI</sequence>
<keyword evidence="2" id="KW-1185">Reference proteome</keyword>
<dbReference type="OrthoDB" id="2405944at2759"/>
<dbReference type="InParanoid" id="A0A7M7LL84"/>
<dbReference type="Gene3D" id="3.40.50.300">
    <property type="entry name" value="P-loop containing nucleotide triphosphate hydrolases"/>
    <property type="match status" value="1"/>
</dbReference>
<dbReference type="Pfam" id="PF19798">
    <property type="entry name" value="Sulfotransfer_5"/>
    <property type="match status" value="1"/>
</dbReference>
<reference evidence="2" key="1">
    <citation type="submission" date="2015-02" db="EMBL/GenBank/DDBJ databases">
        <title>Genome sequencing for Strongylocentrotus purpuratus.</title>
        <authorList>
            <person name="Murali S."/>
            <person name="Liu Y."/>
            <person name="Vee V."/>
            <person name="English A."/>
            <person name="Wang M."/>
            <person name="Skinner E."/>
            <person name="Han Y."/>
            <person name="Muzny D.M."/>
            <person name="Worley K.C."/>
            <person name="Gibbs R.A."/>
        </authorList>
    </citation>
    <scope>NUCLEOTIDE SEQUENCE</scope>
</reference>
<dbReference type="OMA" id="MFIAFPD"/>
<dbReference type="EnsemblMetazoa" id="XM_003725439">
    <property type="protein sequence ID" value="XP_003725487"/>
    <property type="gene ID" value="LOC100893794"/>
</dbReference>
<dbReference type="SUPFAM" id="SSF52540">
    <property type="entry name" value="P-loop containing nucleoside triphosphate hydrolases"/>
    <property type="match status" value="1"/>
</dbReference>
<accession>A0A7M7LL84</accession>
<dbReference type="PANTHER" id="PTHR48312:SF1">
    <property type="entry name" value="SULFOTRANSFERASE"/>
    <property type="match status" value="1"/>
</dbReference>
<protein>
    <recommendedName>
        <fullName evidence="3">Sulfotransferase family protein</fullName>
    </recommendedName>
</protein>
<proteinExistence type="predicted"/>
<reference evidence="1" key="2">
    <citation type="submission" date="2021-01" db="UniProtKB">
        <authorList>
            <consortium name="EnsemblMetazoa"/>
        </authorList>
    </citation>
    <scope>IDENTIFICATION</scope>
</reference>
<evidence type="ECO:0008006" key="3">
    <source>
        <dbReference type="Google" id="ProtNLM"/>
    </source>
</evidence>
<dbReference type="Proteomes" id="UP000007110">
    <property type="component" value="Unassembled WGS sequence"/>
</dbReference>
<dbReference type="PANTHER" id="PTHR48312">
    <property type="match status" value="1"/>
</dbReference>
<evidence type="ECO:0000313" key="2">
    <source>
        <dbReference type="Proteomes" id="UP000007110"/>
    </source>
</evidence>
<name>A0A7M7LL84_STRPU</name>
<evidence type="ECO:0000313" key="1">
    <source>
        <dbReference type="EnsemblMetazoa" id="XP_003725487"/>
    </source>
</evidence>
<dbReference type="AlphaFoldDB" id="A0A7M7LL84"/>
<dbReference type="KEGG" id="spu:100893794"/>
<dbReference type="InterPro" id="IPR027417">
    <property type="entry name" value="P-loop_NTPase"/>
</dbReference>
<dbReference type="GeneID" id="100893794"/>
<organism evidence="1 2">
    <name type="scientific">Strongylocentrotus purpuratus</name>
    <name type="common">Purple sea urchin</name>
    <dbReference type="NCBI Taxonomy" id="7668"/>
    <lineage>
        <taxon>Eukaryota</taxon>
        <taxon>Metazoa</taxon>
        <taxon>Echinodermata</taxon>
        <taxon>Eleutherozoa</taxon>
        <taxon>Echinozoa</taxon>
        <taxon>Echinoidea</taxon>
        <taxon>Euechinoidea</taxon>
        <taxon>Echinacea</taxon>
        <taxon>Camarodonta</taxon>
        <taxon>Echinidea</taxon>
        <taxon>Strongylocentrotidae</taxon>
        <taxon>Strongylocentrotus</taxon>
    </lineage>
</organism>
<dbReference type="RefSeq" id="XP_003725487.2">
    <property type="nucleotide sequence ID" value="XM_003725439.3"/>
</dbReference>